<evidence type="ECO:0000256" key="2">
    <source>
        <dbReference type="PROSITE-ProRule" id="PRU00335"/>
    </source>
</evidence>
<proteinExistence type="predicted"/>
<dbReference type="Proteomes" id="UP000016644">
    <property type="component" value="Unassembled WGS sequence"/>
</dbReference>
<sequence length="201" mass="22797">MTLKTTKPLKLVMEGTNMTDLRIKKTDAIISTSFVDLVLEKGFDNVTVKDIASRSMINRKTFYVHYEDKFALTDKIGQDILNWFTKTLQKRASLLNQGVTLSNAISKIEQELRQLLVRWNRPIKAIMTIPEARIQLIDGLKKILEMQLQAVLTHPGSELEVNAIGGIMLGMIKYYLQTNSLPSQEELKQLSNSLVLIFGES</sequence>
<evidence type="ECO:0000259" key="3">
    <source>
        <dbReference type="PROSITE" id="PS50977"/>
    </source>
</evidence>
<dbReference type="PATRIC" id="fig|649758.3.peg.186"/>
<dbReference type="PROSITE" id="PS50977">
    <property type="entry name" value="HTH_TETR_2"/>
    <property type="match status" value="1"/>
</dbReference>
<evidence type="ECO:0000313" key="5">
    <source>
        <dbReference type="Proteomes" id="UP000016644"/>
    </source>
</evidence>
<name>U2QWX1_LEVBR</name>
<dbReference type="Gene3D" id="1.10.357.10">
    <property type="entry name" value="Tetracycline Repressor, domain 2"/>
    <property type="match status" value="1"/>
</dbReference>
<accession>U2QWX1</accession>
<organism evidence="4 5">
    <name type="scientific">Levilactobacillus brevis ATCC 14869 = DSM 20054</name>
    <dbReference type="NCBI Taxonomy" id="649758"/>
    <lineage>
        <taxon>Bacteria</taxon>
        <taxon>Bacillati</taxon>
        <taxon>Bacillota</taxon>
        <taxon>Bacilli</taxon>
        <taxon>Lactobacillales</taxon>
        <taxon>Lactobacillaceae</taxon>
        <taxon>Levilactobacillus</taxon>
    </lineage>
</organism>
<dbReference type="PANTHER" id="PTHR43479">
    <property type="entry name" value="ACREF/ENVCD OPERON REPRESSOR-RELATED"/>
    <property type="match status" value="1"/>
</dbReference>
<comment type="caution">
    <text evidence="4">The sequence shown here is derived from an EMBL/GenBank/DDBJ whole genome shotgun (WGS) entry which is preliminary data.</text>
</comment>
<reference evidence="4 5" key="1">
    <citation type="submission" date="2013-06" db="EMBL/GenBank/DDBJ databases">
        <authorList>
            <person name="Weinstock G."/>
            <person name="Sodergren E."/>
            <person name="Lobos E.A."/>
            <person name="Fulton L."/>
            <person name="Fulton R."/>
            <person name="Courtney L."/>
            <person name="Fronick C."/>
            <person name="O'Laughlin M."/>
            <person name="Godfrey J."/>
            <person name="Wilson R.M."/>
            <person name="Miner T."/>
            <person name="Farmer C."/>
            <person name="Delehaunty K."/>
            <person name="Cordes M."/>
            <person name="Minx P."/>
            <person name="Tomlinson C."/>
            <person name="Chen J."/>
            <person name="Wollam A."/>
            <person name="Pepin K.H."/>
            <person name="Bhonagiri V."/>
            <person name="Zhang X."/>
            <person name="Warren W."/>
            <person name="Mitreva M."/>
            <person name="Mardis E.R."/>
            <person name="Wilson R.K."/>
        </authorList>
    </citation>
    <scope>NUCLEOTIDE SEQUENCE [LARGE SCALE GENOMIC DNA]</scope>
    <source>
        <strain evidence="4 5">ATCC 14869</strain>
    </source>
</reference>
<dbReference type="InterPro" id="IPR009057">
    <property type="entry name" value="Homeodomain-like_sf"/>
</dbReference>
<dbReference type="EMBL" id="AWVK01000006">
    <property type="protein sequence ID" value="ERK45803.1"/>
    <property type="molecule type" value="Genomic_DNA"/>
</dbReference>
<dbReference type="AlphaFoldDB" id="U2QWX1"/>
<feature type="DNA-binding region" description="H-T-H motif" evidence="2">
    <location>
        <begin position="47"/>
        <end position="66"/>
    </location>
</feature>
<dbReference type="SUPFAM" id="SSF46689">
    <property type="entry name" value="Homeodomain-like"/>
    <property type="match status" value="1"/>
</dbReference>
<feature type="domain" description="HTH tetR-type" evidence="3">
    <location>
        <begin position="24"/>
        <end position="84"/>
    </location>
</feature>
<gene>
    <name evidence="4" type="ORF">HMPREF0495_00196</name>
</gene>
<dbReference type="Pfam" id="PF00440">
    <property type="entry name" value="TetR_N"/>
    <property type="match status" value="1"/>
</dbReference>
<dbReference type="InterPro" id="IPR001647">
    <property type="entry name" value="HTH_TetR"/>
</dbReference>
<dbReference type="PANTHER" id="PTHR43479:SF7">
    <property type="entry name" value="TETR-FAMILY TRANSCRIPTIONAL REGULATOR"/>
    <property type="match status" value="1"/>
</dbReference>
<protein>
    <recommendedName>
        <fullName evidence="3">HTH tetR-type domain-containing protein</fullName>
    </recommendedName>
</protein>
<keyword evidence="1 2" id="KW-0238">DNA-binding</keyword>
<dbReference type="GO" id="GO:0003677">
    <property type="term" value="F:DNA binding"/>
    <property type="evidence" value="ECO:0007669"/>
    <property type="project" value="UniProtKB-UniRule"/>
</dbReference>
<evidence type="ECO:0000313" key="4">
    <source>
        <dbReference type="EMBL" id="ERK45803.1"/>
    </source>
</evidence>
<evidence type="ECO:0000256" key="1">
    <source>
        <dbReference type="ARBA" id="ARBA00023125"/>
    </source>
</evidence>
<dbReference type="HOGENOM" id="CLU_087539_3_3_9"/>
<dbReference type="InterPro" id="IPR050624">
    <property type="entry name" value="HTH-type_Tx_Regulator"/>
</dbReference>